<dbReference type="Proteomes" id="UP001732720">
    <property type="component" value="Chromosome 15"/>
</dbReference>
<name>A0AC58L314_CASCN</name>
<accession>A0AC58L314</accession>
<protein>
    <submittedName>
        <fullName evidence="2">Fanconi anemia group A protein isoform X1</fullName>
    </submittedName>
</protein>
<evidence type="ECO:0000313" key="1">
    <source>
        <dbReference type="Proteomes" id="UP001732720"/>
    </source>
</evidence>
<evidence type="ECO:0000313" key="2">
    <source>
        <dbReference type="RefSeq" id="XP_073911550.1"/>
    </source>
</evidence>
<organism evidence="1 2">
    <name type="scientific">Castor canadensis</name>
    <name type="common">American beaver</name>
    <dbReference type="NCBI Taxonomy" id="51338"/>
    <lineage>
        <taxon>Eukaryota</taxon>
        <taxon>Metazoa</taxon>
        <taxon>Chordata</taxon>
        <taxon>Craniata</taxon>
        <taxon>Vertebrata</taxon>
        <taxon>Euteleostomi</taxon>
        <taxon>Mammalia</taxon>
        <taxon>Eutheria</taxon>
        <taxon>Euarchontoglires</taxon>
        <taxon>Glires</taxon>
        <taxon>Rodentia</taxon>
        <taxon>Castorimorpha</taxon>
        <taxon>Castoridae</taxon>
        <taxon>Castor</taxon>
    </lineage>
</organism>
<proteinExistence type="predicted"/>
<keyword evidence="1" id="KW-1185">Reference proteome</keyword>
<sequence>MGGQRAPSAASDGGVPELAMSGTPAWGAATEESMRVRRRSWTELLAGRLKRQKYDPEKEQKLKDSALHLLRSHQNLNDLLLEVEDPRCEKLCLGKLIDCHSAEAPPDHSSFFIGSALQDQASRLGVPVGILSARIFACSMEQVCVEPSHPVLLSSEQRKRLSSLLEIAQYLSAHSMLSRLSFCQELWKVQNSLLLEALWRLHMQSVVSLQELLESHPDVQAVTTWLFKNLCLLCEQTGASYPSDSVARAMLADFVQLLVLRGFQENPDPRTVEPEKMPQAAASILQRMLIYALDALAAGLQEETSAYRVVRGWFDMFSGHVYCGIISTDSVKRFFSHSLTQILTHSPVLKVSDAVQMQREWSFVKTHTLLTTLYHRLFVMLGPEESVGCLQEVLETQEVHWQRVLSCVSSLVICFPEAQQLVKDWVARLMACAFESYHLDSIVTAFLIVRQAALEGPSVFLSYADWFKASFGSTRGYHHCSKKALVFLFKFLTDLVPWEAPQYLKVHILHPPLVPSKYRTLLTDYISLAKTRLADLKVSVENMGLYEDLTSAGDIAERILAMRKGVGASLICLVCLLSFYLHFLQPQSQAAQDVEKAILVFEHTGKIPVPVMEASIFRRSYYMSHFLPALLTPRVLPAVPDSREGFIESLRRVDKIPPSLYSAYHQACATAKDPRLENVAPGMRAEPGCAEEPLGPLMAALGELRAAMTDPMQYDVISAQMAMISERLSAALGHNKDDGTFERVKIQLNILAPKLERQDQTVVDLLLTAFCQNLMAASSFAPPQRQGPWAALFVRTLCGHRLLPAVLARLIQLLHHQGPNLSASHVLGLAALVIHLGEFKSTLPEVDSGPPAPTSGLPIPEFLYSLLTCRTRESLLFCLKFCTAAISYFLCKFSPQPHDALHSCLSPGLIKKFQFVVLRLFAQARVPHLPEDTASLSWRPLFLPSTDWYRAALSLWRRNNFQELLKEEFRLTYRDWLQLELEVQPGADVLSDAERQDFHQWAIHEHYLPQPSSLGGCSGDLEVACTILVSELMDFYQSSRSYDHSENSDLVLCSRTGNGDILSRLQEMAVDLELEQGPTTPHGCSSTQGHFLFRIFHKRLQALADSRDVTSSLRRQQELLMCRRLLLRLPPTVLIGNLQAGQPATPTCEEFFQLVNSELRNCCCHGGALTHDITVHFFRVTWHLLGLLSACLRSPDPSLTANLILTQCQTKCPMILTSALLWWSSLEPVLCSQWRRCFQSALPRELRRLQEAQQFASNFLSSDSASPAPHLPWVSAAALHFAVKEAEKEIIRRQLKRLECETEELLVSLLFFSLMGLLSSHLTPDDTADSLKAVDICAEVLSCLERKKVSWLVLFQLTETDAKLGHLLRLAPDQHTRLLPFAFYSLLSYFSEDTIIREVDFLHVAADMYFKLVQLFVDGKTRSTSPQVGRSLQLHGQSCLQGNPVELIREARLFLLQLIPQCPKQSFSNMAKLLASHGHYDPEVSATLLSRQQADPDLYQEPHLF</sequence>
<gene>
    <name evidence="2" type="primary">Fanca</name>
</gene>
<dbReference type="RefSeq" id="XP_073911550.1">
    <property type="nucleotide sequence ID" value="XM_074055449.1"/>
</dbReference>
<reference evidence="2" key="1">
    <citation type="submission" date="2025-08" db="UniProtKB">
        <authorList>
            <consortium name="RefSeq"/>
        </authorList>
    </citation>
    <scope>IDENTIFICATION</scope>
</reference>